<dbReference type="Pfam" id="PF00501">
    <property type="entry name" value="AMP-binding"/>
    <property type="match status" value="1"/>
</dbReference>
<organism evidence="4 5">
    <name type="scientific">Stephanodiscus triporus</name>
    <dbReference type="NCBI Taxonomy" id="2934178"/>
    <lineage>
        <taxon>Eukaryota</taxon>
        <taxon>Sar</taxon>
        <taxon>Stramenopiles</taxon>
        <taxon>Ochrophyta</taxon>
        <taxon>Bacillariophyta</taxon>
        <taxon>Coscinodiscophyceae</taxon>
        <taxon>Thalassiosirophycidae</taxon>
        <taxon>Stephanodiscales</taxon>
        <taxon>Stephanodiscaceae</taxon>
        <taxon>Stephanodiscus</taxon>
    </lineage>
</organism>
<evidence type="ECO:0000256" key="2">
    <source>
        <dbReference type="ARBA" id="ARBA00022840"/>
    </source>
</evidence>
<evidence type="ECO:0000313" key="4">
    <source>
        <dbReference type="EMBL" id="KAL3790430.1"/>
    </source>
</evidence>
<dbReference type="PANTHER" id="PTHR43272">
    <property type="entry name" value="LONG-CHAIN-FATTY-ACID--COA LIGASE"/>
    <property type="match status" value="1"/>
</dbReference>
<dbReference type="Proteomes" id="UP001530315">
    <property type="component" value="Unassembled WGS sequence"/>
</dbReference>
<reference evidence="4 5" key="1">
    <citation type="submission" date="2024-10" db="EMBL/GenBank/DDBJ databases">
        <title>Updated reference genomes for cyclostephanoid diatoms.</title>
        <authorList>
            <person name="Roberts W.R."/>
            <person name="Alverson A.J."/>
        </authorList>
    </citation>
    <scope>NUCLEOTIDE SEQUENCE [LARGE SCALE GENOMIC DNA]</scope>
    <source>
        <strain evidence="4 5">AJA276-08</strain>
    </source>
</reference>
<sequence length="805" mass="88311">MASPNGKERNRQNLSVSHSSLAAISFSSAVLLWFQSTHSIRVVDAFRASPPASRTYRQISASLRLHGISEWRGRFSSNDDDALPLLLLPFAPSQILLPGQSTTFKFRHGKYMDLIDESLTSYESVLGMSILGEDGPLPYVVICEVLGDELEVNAGYRGFSSMEVGIRAVGRARRAIIANEGEGSTNGHGDPSFRGRTKIADDIHLGRFMEWHDVAMAGDEFEIASEYSRSIEGLLKSRARRRSDSETMHELFARAYEATLEHSTANPHPTTTGYSDSQRKLQAHLMAFSWASLASCDGLASPSIITQALATKDTVERLRLGLAMMLNSQIPREDNSAGEAKNQLARVAKASPSTARLVAASSCQQRQQQAMTLLASRTVSRLARVAKASPSTARLVAASSCQQRQQHHVGSRFLSTAETPLTRDDVMDSRGLLQFKTLHEMNRNAAIAFRDNPLFGTYKAAPVSEEENVLKKKEKPEGKFEWMTYGEYGDLVNRCRTVLKDIGIAIVPMDWAYILNDSGCRALFCSTDDIFIRATKEVLPNTPLVAETFCFDTPSGEPHSLITAIENAKGKNTQVIVPTPDDLAGLIYTSGTTGKPKGVELTHDNFVSNIYSVRSMADDPLDFIRSTDRSLAFLPWAHSYGQTTELWCAVSHGGSMGICRGIPHILEDLAMVQPTVLFAVPSLYKKVYDGVQNLIGNSSPTKQKLMRAALDLGKKKKEAGGNLGLIDGIKFKILDSLVTSKIRGRFGGKLRHGFVGGAATPKDIVDFMTPSRKQSLGKRERFVATAVMLCEDTMASQMIRQKSSL</sequence>
<protein>
    <recommendedName>
        <fullName evidence="3">AMP-dependent synthetase/ligase domain-containing protein</fullName>
    </recommendedName>
</protein>
<keyword evidence="5" id="KW-1185">Reference proteome</keyword>
<dbReference type="EMBL" id="JALLAZ020000640">
    <property type="protein sequence ID" value="KAL3790430.1"/>
    <property type="molecule type" value="Genomic_DNA"/>
</dbReference>
<comment type="caution">
    <text evidence="4">The sequence shown here is derived from an EMBL/GenBank/DDBJ whole genome shotgun (WGS) entry which is preliminary data.</text>
</comment>
<dbReference type="InterPro" id="IPR042099">
    <property type="entry name" value="ANL_N_sf"/>
</dbReference>
<feature type="domain" description="AMP-dependent synthetase/ligase" evidence="3">
    <location>
        <begin position="511"/>
        <end position="768"/>
    </location>
</feature>
<dbReference type="InterPro" id="IPR020845">
    <property type="entry name" value="AMP-binding_CS"/>
</dbReference>
<dbReference type="InterPro" id="IPR000873">
    <property type="entry name" value="AMP-dep_synth/lig_dom"/>
</dbReference>
<name>A0ABD3PQS3_9STRA</name>
<gene>
    <name evidence="4" type="ORF">ACHAW5_003584</name>
</gene>
<dbReference type="PANTHER" id="PTHR43272:SF33">
    <property type="entry name" value="AMP-BINDING DOMAIN-CONTAINING PROTEIN-RELATED"/>
    <property type="match status" value="1"/>
</dbReference>
<accession>A0ABD3PQS3</accession>
<keyword evidence="2" id="KW-0067">ATP-binding</keyword>
<evidence type="ECO:0000256" key="1">
    <source>
        <dbReference type="ARBA" id="ARBA00022741"/>
    </source>
</evidence>
<evidence type="ECO:0000259" key="3">
    <source>
        <dbReference type="Pfam" id="PF00501"/>
    </source>
</evidence>
<dbReference type="AlphaFoldDB" id="A0ABD3PQS3"/>
<dbReference type="Gene3D" id="3.40.50.12780">
    <property type="entry name" value="N-terminal domain of ligase-like"/>
    <property type="match status" value="1"/>
</dbReference>
<proteinExistence type="predicted"/>
<dbReference type="PROSITE" id="PS00455">
    <property type="entry name" value="AMP_BINDING"/>
    <property type="match status" value="1"/>
</dbReference>
<dbReference type="GO" id="GO:0005524">
    <property type="term" value="F:ATP binding"/>
    <property type="evidence" value="ECO:0007669"/>
    <property type="project" value="UniProtKB-KW"/>
</dbReference>
<keyword evidence="1" id="KW-0547">Nucleotide-binding</keyword>
<evidence type="ECO:0000313" key="5">
    <source>
        <dbReference type="Proteomes" id="UP001530315"/>
    </source>
</evidence>
<dbReference type="SUPFAM" id="SSF56801">
    <property type="entry name" value="Acetyl-CoA synthetase-like"/>
    <property type="match status" value="1"/>
</dbReference>